<dbReference type="InterPro" id="IPR032675">
    <property type="entry name" value="LRR_dom_sf"/>
</dbReference>
<accession>A0ABU6XF03</accession>
<reference evidence="1 2" key="1">
    <citation type="journal article" date="2023" name="Plants (Basel)">
        <title>Bridging the Gap: Combining Genomics and Transcriptomics Approaches to Understand Stylosanthes scabra, an Orphan Legume from the Brazilian Caatinga.</title>
        <authorList>
            <person name="Ferreira-Neto J.R.C."/>
            <person name="da Silva M.D."/>
            <person name="Binneck E."/>
            <person name="de Melo N.F."/>
            <person name="da Silva R.H."/>
            <person name="de Melo A.L.T.M."/>
            <person name="Pandolfi V."/>
            <person name="Bustamante F.O."/>
            <person name="Brasileiro-Vidal A.C."/>
            <person name="Benko-Iseppon A.M."/>
        </authorList>
    </citation>
    <scope>NUCLEOTIDE SEQUENCE [LARGE SCALE GENOMIC DNA]</scope>
    <source>
        <tissue evidence="1">Leaves</tissue>
    </source>
</reference>
<evidence type="ECO:0000313" key="2">
    <source>
        <dbReference type="Proteomes" id="UP001341840"/>
    </source>
</evidence>
<dbReference type="PANTHER" id="PTHR15140:SF37">
    <property type="entry name" value="UBIQUITIN-LIKE DOMAIN-CONTAINING PROTEIN"/>
    <property type="match status" value="1"/>
</dbReference>
<dbReference type="Gene3D" id="3.80.10.10">
    <property type="entry name" value="Ribonuclease Inhibitor"/>
    <property type="match status" value="1"/>
</dbReference>
<name>A0ABU6XF03_9FABA</name>
<protein>
    <submittedName>
        <fullName evidence="1">Uncharacterized protein</fullName>
    </submittedName>
</protein>
<dbReference type="PANTHER" id="PTHR15140">
    <property type="entry name" value="TUBULIN-SPECIFIC CHAPERONE E"/>
    <property type="match status" value="1"/>
</dbReference>
<dbReference type="SUPFAM" id="SSF52058">
    <property type="entry name" value="L domain-like"/>
    <property type="match status" value="1"/>
</dbReference>
<dbReference type="Proteomes" id="UP001341840">
    <property type="component" value="Unassembled WGS sequence"/>
</dbReference>
<gene>
    <name evidence="1" type="ORF">PIB30_036566</name>
</gene>
<proteinExistence type="predicted"/>
<dbReference type="EMBL" id="JASCZI010211628">
    <property type="protein sequence ID" value="MED6195288.1"/>
    <property type="molecule type" value="Genomic_DNA"/>
</dbReference>
<comment type="caution">
    <text evidence="1">The sequence shown here is derived from an EMBL/GenBank/DDBJ whole genome shotgun (WGS) entry which is preliminary data.</text>
</comment>
<sequence>MKNGETRVDNLQTLGVIYLHTRVANVLNEGMFPNLTKLTLQRKEGSQEKDELLLGKALQCLNKLVTLKLIGIRETPLDPNVFPTSLTKITINYFDIKDSRFIKTLGQLPNLQILKLFYGWIHEDINCAAGDFPQLQFLHVVETILSGRWKKEPGAMPHIQHCFGLKLESEMIQ</sequence>
<keyword evidence="2" id="KW-1185">Reference proteome</keyword>
<evidence type="ECO:0000313" key="1">
    <source>
        <dbReference type="EMBL" id="MED6195288.1"/>
    </source>
</evidence>
<organism evidence="1 2">
    <name type="scientific">Stylosanthes scabra</name>
    <dbReference type="NCBI Taxonomy" id="79078"/>
    <lineage>
        <taxon>Eukaryota</taxon>
        <taxon>Viridiplantae</taxon>
        <taxon>Streptophyta</taxon>
        <taxon>Embryophyta</taxon>
        <taxon>Tracheophyta</taxon>
        <taxon>Spermatophyta</taxon>
        <taxon>Magnoliopsida</taxon>
        <taxon>eudicotyledons</taxon>
        <taxon>Gunneridae</taxon>
        <taxon>Pentapetalae</taxon>
        <taxon>rosids</taxon>
        <taxon>fabids</taxon>
        <taxon>Fabales</taxon>
        <taxon>Fabaceae</taxon>
        <taxon>Papilionoideae</taxon>
        <taxon>50 kb inversion clade</taxon>
        <taxon>dalbergioids sensu lato</taxon>
        <taxon>Dalbergieae</taxon>
        <taxon>Pterocarpus clade</taxon>
        <taxon>Stylosanthes</taxon>
    </lineage>
</organism>